<dbReference type="STRING" id="667725.A0A0L0EZK5"/>
<evidence type="ECO:0000313" key="2">
    <source>
        <dbReference type="Proteomes" id="UP000054560"/>
    </source>
</evidence>
<dbReference type="InterPro" id="IPR036250">
    <property type="entry name" value="AcylCo_DH-like_C"/>
</dbReference>
<name>A0A0L0EZK5_9EUKA</name>
<gene>
    <name evidence="1" type="ORF">SARC_17610</name>
</gene>
<feature type="non-terminal residue" evidence="1">
    <location>
        <position position="57"/>
    </location>
</feature>
<dbReference type="GO" id="GO:0016627">
    <property type="term" value="F:oxidoreductase activity, acting on the CH-CH group of donors"/>
    <property type="evidence" value="ECO:0007669"/>
    <property type="project" value="InterPro"/>
</dbReference>
<protein>
    <submittedName>
        <fullName evidence="1">Uncharacterized protein</fullName>
    </submittedName>
</protein>
<dbReference type="EMBL" id="KQ252983">
    <property type="protein sequence ID" value="KNC69872.1"/>
    <property type="molecule type" value="Genomic_DNA"/>
</dbReference>
<dbReference type="GeneID" id="25918114"/>
<sequence length="57" mass="6070">MTDRGRKVINDAMDISGGSGICKGKNNFLAIPYQGMPIAITVEGSNVLTRSLIIFGQ</sequence>
<keyword evidence="2" id="KW-1185">Reference proteome</keyword>
<reference evidence="1 2" key="1">
    <citation type="submission" date="2011-02" db="EMBL/GenBank/DDBJ databases">
        <title>The Genome Sequence of Sphaeroforma arctica JP610.</title>
        <authorList>
            <consortium name="The Broad Institute Genome Sequencing Platform"/>
            <person name="Russ C."/>
            <person name="Cuomo C."/>
            <person name="Young S.K."/>
            <person name="Zeng Q."/>
            <person name="Gargeya S."/>
            <person name="Alvarado L."/>
            <person name="Berlin A."/>
            <person name="Chapman S.B."/>
            <person name="Chen Z."/>
            <person name="Freedman E."/>
            <person name="Gellesch M."/>
            <person name="Goldberg J."/>
            <person name="Griggs A."/>
            <person name="Gujja S."/>
            <person name="Heilman E."/>
            <person name="Heiman D."/>
            <person name="Howarth C."/>
            <person name="Mehta T."/>
            <person name="Neiman D."/>
            <person name="Pearson M."/>
            <person name="Roberts A."/>
            <person name="Saif S."/>
            <person name="Shea T."/>
            <person name="Shenoy N."/>
            <person name="Sisk P."/>
            <person name="Stolte C."/>
            <person name="Sykes S."/>
            <person name="White J."/>
            <person name="Yandava C."/>
            <person name="Burger G."/>
            <person name="Gray M.W."/>
            <person name="Holland P.W.H."/>
            <person name="King N."/>
            <person name="Lang F.B.F."/>
            <person name="Roger A.J."/>
            <person name="Ruiz-Trillo I."/>
            <person name="Haas B."/>
            <person name="Nusbaum C."/>
            <person name="Birren B."/>
        </authorList>
    </citation>
    <scope>NUCLEOTIDE SEQUENCE [LARGE SCALE GENOMIC DNA]</scope>
    <source>
        <strain evidence="1 2">JP610</strain>
    </source>
</reference>
<dbReference type="RefSeq" id="XP_014143774.1">
    <property type="nucleotide sequence ID" value="XM_014288299.1"/>
</dbReference>
<accession>A0A0L0EZK5</accession>
<dbReference type="AlphaFoldDB" id="A0A0L0EZK5"/>
<organism evidence="1 2">
    <name type="scientific">Sphaeroforma arctica JP610</name>
    <dbReference type="NCBI Taxonomy" id="667725"/>
    <lineage>
        <taxon>Eukaryota</taxon>
        <taxon>Ichthyosporea</taxon>
        <taxon>Ichthyophonida</taxon>
        <taxon>Sphaeroforma</taxon>
    </lineage>
</organism>
<proteinExistence type="predicted"/>
<evidence type="ECO:0000313" key="1">
    <source>
        <dbReference type="EMBL" id="KNC69872.1"/>
    </source>
</evidence>
<dbReference type="SUPFAM" id="SSF47203">
    <property type="entry name" value="Acyl-CoA dehydrogenase C-terminal domain-like"/>
    <property type="match status" value="1"/>
</dbReference>
<dbReference type="Proteomes" id="UP000054560">
    <property type="component" value="Unassembled WGS sequence"/>
</dbReference>